<dbReference type="InterPro" id="IPR050490">
    <property type="entry name" value="Bact_solute-bd_prot1"/>
</dbReference>
<reference evidence="2" key="1">
    <citation type="submission" date="2024-08" db="EMBL/GenBank/DDBJ databases">
        <authorList>
            <person name="Yu S.T."/>
        </authorList>
    </citation>
    <scope>NUCLEOTIDE SEQUENCE</scope>
    <source>
        <strain evidence="2">R33</strain>
    </source>
</reference>
<dbReference type="InterPro" id="IPR006059">
    <property type="entry name" value="SBP"/>
</dbReference>
<dbReference type="PROSITE" id="PS51257">
    <property type="entry name" value="PROKAR_LIPOPROTEIN"/>
    <property type="match status" value="1"/>
</dbReference>
<dbReference type="SUPFAM" id="SSF53850">
    <property type="entry name" value="Periplasmic binding protein-like II"/>
    <property type="match status" value="1"/>
</dbReference>
<gene>
    <name evidence="2" type="ORF">AB5J51_05840</name>
</gene>
<organism evidence="2">
    <name type="scientific">Streptomyces sp. R33</name>
    <dbReference type="NCBI Taxonomy" id="3238629"/>
    <lineage>
        <taxon>Bacteria</taxon>
        <taxon>Bacillati</taxon>
        <taxon>Actinomycetota</taxon>
        <taxon>Actinomycetes</taxon>
        <taxon>Kitasatosporales</taxon>
        <taxon>Streptomycetaceae</taxon>
        <taxon>Streptomyces</taxon>
    </lineage>
</organism>
<keyword evidence="1" id="KW-0732">Signal</keyword>
<evidence type="ECO:0000256" key="1">
    <source>
        <dbReference type="SAM" id="SignalP"/>
    </source>
</evidence>
<evidence type="ECO:0000313" key="2">
    <source>
        <dbReference type="EMBL" id="XDV62486.1"/>
    </source>
</evidence>
<accession>A0AB39XZ57</accession>
<dbReference type="EMBL" id="CP165727">
    <property type="protein sequence ID" value="XDV62486.1"/>
    <property type="molecule type" value="Genomic_DNA"/>
</dbReference>
<feature type="signal peptide" evidence="1">
    <location>
        <begin position="1"/>
        <end position="25"/>
    </location>
</feature>
<dbReference type="AlphaFoldDB" id="A0AB39XZ57"/>
<dbReference type="RefSeq" id="WP_136223852.1">
    <property type="nucleotide sequence ID" value="NZ_CP165727.1"/>
</dbReference>
<sequence length="437" mass="46059">MSIPRTTPRAVVRIGAVALTGVLLAACGSGSGSDGASSGDAAGGDVTLTVDLFGSFGYQEAGLYAEYEQLHPGVKIKQTDTEDEQDYWKSLQTRLAGGGGLADVQAIEVGRIASVTQQQGGKFVDLNQYGAGTLKAEFAPAKWSAAATKDGKVLGLGTDVGPEAMCYRRDLFQAAGLPTDRTELAARWATWDGYLELGRQYKEKAPAGSSWIDSVGSLNAIMVGQQKERYYDASGALIYENSPAVKAAWDASVKAAGEGLSAKLDQWSPPWNQAFASGSFATLPCPAWMLGYIKGQAGDAGQGKWDVAKLPGGAGNWGGSYLAVPSVAKHKKEAYELIKWLTAPEQQTKVFRKQGNFPSATRSIGQIADAKDPYFSGAPIGQIFGDAAEQAPVQVLGLHDKDIADQINNALSEVERKGTAPETAWSNAKKAVKNALG</sequence>
<feature type="chain" id="PRO_5044200538" evidence="1">
    <location>
        <begin position="26"/>
        <end position="437"/>
    </location>
</feature>
<protein>
    <submittedName>
        <fullName evidence="2">Extracellular solute-binding protein</fullName>
    </submittedName>
</protein>
<name>A0AB39XZ57_9ACTN</name>
<dbReference type="Gene3D" id="3.40.190.10">
    <property type="entry name" value="Periplasmic binding protein-like II"/>
    <property type="match status" value="1"/>
</dbReference>
<dbReference type="PANTHER" id="PTHR43649:SF32">
    <property type="entry name" value="SUGAR BINDING SECRETED PROTEIN"/>
    <property type="match status" value="1"/>
</dbReference>
<proteinExistence type="predicted"/>
<dbReference type="PANTHER" id="PTHR43649">
    <property type="entry name" value="ARABINOSE-BINDING PROTEIN-RELATED"/>
    <property type="match status" value="1"/>
</dbReference>
<dbReference type="Pfam" id="PF13416">
    <property type="entry name" value="SBP_bac_8"/>
    <property type="match status" value="1"/>
</dbReference>